<gene>
    <name evidence="1" type="ORF">FXV83_24960</name>
</gene>
<name>A0A5S4YJU3_9BRAD</name>
<keyword evidence="2" id="KW-1185">Reference proteome</keyword>
<reference evidence="1 2" key="1">
    <citation type="submission" date="2019-08" db="EMBL/GenBank/DDBJ databases">
        <title>Bradyrhizobium hipponensis sp. nov., a rhizobium isolated from a Lupinus angustifolius root nodule in Tunisia.</title>
        <authorList>
            <person name="Off K."/>
            <person name="Rejili M."/>
            <person name="Mars M."/>
            <person name="Brachmann A."/>
            <person name="Marin M."/>
        </authorList>
    </citation>
    <scope>NUCLEOTIDE SEQUENCE [LARGE SCALE GENOMIC DNA]</scope>
    <source>
        <strain evidence="2">aSej3</strain>
    </source>
</reference>
<accession>A0A5S4YJU3</accession>
<dbReference type="Proteomes" id="UP000324797">
    <property type="component" value="Unassembled WGS sequence"/>
</dbReference>
<protein>
    <submittedName>
        <fullName evidence="1">Uncharacterized protein</fullName>
    </submittedName>
</protein>
<organism evidence="1 2">
    <name type="scientific">Bradyrhizobium hipponense</name>
    <dbReference type="NCBI Taxonomy" id="2605638"/>
    <lineage>
        <taxon>Bacteria</taxon>
        <taxon>Pseudomonadati</taxon>
        <taxon>Pseudomonadota</taxon>
        <taxon>Alphaproteobacteria</taxon>
        <taxon>Hyphomicrobiales</taxon>
        <taxon>Nitrobacteraceae</taxon>
        <taxon>Bradyrhizobium</taxon>
    </lineage>
</organism>
<proteinExistence type="predicted"/>
<sequence>MEGLLVGGRLDLDSRPLVDHRKLQLEVDQLFGATEHGDSQSFIAKYEGGERRIDLVEFVGIAPALSADPVKLLRDFLSGKAVRKRTVLA</sequence>
<dbReference type="GO" id="GO:0003677">
    <property type="term" value="F:DNA binding"/>
    <property type="evidence" value="ECO:0007669"/>
    <property type="project" value="InterPro"/>
</dbReference>
<dbReference type="Gene3D" id="1.10.260.40">
    <property type="entry name" value="lambda repressor-like DNA-binding domains"/>
    <property type="match status" value="1"/>
</dbReference>
<evidence type="ECO:0000313" key="1">
    <source>
        <dbReference type="EMBL" id="TYO63884.1"/>
    </source>
</evidence>
<dbReference type="AlphaFoldDB" id="A0A5S4YJU3"/>
<dbReference type="EMBL" id="VSTH01000086">
    <property type="protein sequence ID" value="TYO63884.1"/>
    <property type="molecule type" value="Genomic_DNA"/>
</dbReference>
<dbReference type="InterPro" id="IPR010982">
    <property type="entry name" value="Lambda_DNA-bd_dom_sf"/>
</dbReference>
<comment type="caution">
    <text evidence="1">The sequence shown here is derived from an EMBL/GenBank/DDBJ whole genome shotgun (WGS) entry which is preliminary data.</text>
</comment>
<evidence type="ECO:0000313" key="2">
    <source>
        <dbReference type="Proteomes" id="UP000324797"/>
    </source>
</evidence>